<dbReference type="CDD" id="cd00093">
    <property type="entry name" value="HTH_XRE"/>
    <property type="match status" value="1"/>
</dbReference>
<feature type="region of interest" description="Disordered" evidence="3">
    <location>
        <begin position="1"/>
        <end position="37"/>
    </location>
</feature>
<comment type="caution">
    <text evidence="5">The sequence shown here is derived from an EMBL/GenBank/DDBJ whole genome shotgun (WGS) entry which is preliminary data.</text>
</comment>
<dbReference type="Gene3D" id="1.10.10.10">
    <property type="entry name" value="Winged helix-like DNA-binding domain superfamily/Winged helix DNA-binding domain"/>
    <property type="match status" value="1"/>
</dbReference>
<dbReference type="GO" id="GO:0003677">
    <property type="term" value="F:DNA binding"/>
    <property type="evidence" value="ECO:0007669"/>
    <property type="project" value="UniProtKB-KW"/>
</dbReference>
<name>A0A0M9AH75_9EURY</name>
<keyword evidence="1" id="KW-0805">Transcription regulation</keyword>
<accession>A0A0M9AH75</accession>
<dbReference type="InterPro" id="IPR007050">
    <property type="entry name" value="HTH_bacterioopsin"/>
</dbReference>
<dbReference type="OrthoDB" id="156233at2157"/>
<evidence type="ECO:0000256" key="3">
    <source>
        <dbReference type="SAM" id="MobiDB-lite"/>
    </source>
</evidence>
<dbReference type="Pfam" id="PF04967">
    <property type="entry name" value="HTH_10"/>
    <property type="match status" value="1"/>
</dbReference>
<dbReference type="AlphaFoldDB" id="A0A0M9AH75"/>
<dbReference type="EMBL" id="LIUF01000005">
    <property type="protein sequence ID" value="KOX91889.1"/>
    <property type="molecule type" value="Genomic_DNA"/>
</dbReference>
<dbReference type="RefSeq" id="WP_053968916.1">
    <property type="nucleotide sequence ID" value="NZ_LIUF01000005.1"/>
</dbReference>
<dbReference type="InterPro" id="IPR036388">
    <property type="entry name" value="WH-like_DNA-bd_sf"/>
</dbReference>
<feature type="compositionally biased region" description="Polar residues" evidence="3">
    <location>
        <begin position="28"/>
        <end position="37"/>
    </location>
</feature>
<protein>
    <submittedName>
        <fullName evidence="5">DNA-binding protein</fullName>
    </submittedName>
</protein>
<evidence type="ECO:0000313" key="6">
    <source>
        <dbReference type="Proteomes" id="UP000037729"/>
    </source>
</evidence>
<dbReference type="InterPro" id="IPR001387">
    <property type="entry name" value="Cro/C1-type_HTH"/>
</dbReference>
<sequence>MRNTGDQRSAAEADQPVDGAGYGPASPSEATGTSQEKSLGVDLCLSHPELILTDTIESSPDVTVRPEQMVDDGTSSLLVIEAAGETLDQFETALERDSTVCDHLVLDWTETSRVYRVEVADSAVRITPSLVRAGGRALDIKGTSGQWLVHAQFRSRAALSQFRAECSDRNITFRLDRLYWTSGEVNAGACGLTADQQVALETAHREGYFDVPRGISQAELADKLGISPSAMSQRIRRGMDQVVGSELGLSDE</sequence>
<dbReference type="InterPro" id="IPR031803">
    <property type="entry name" value="BAT_GAF/HTH-assoc"/>
</dbReference>
<dbReference type="Pfam" id="PF15915">
    <property type="entry name" value="BAT"/>
    <property type="match status" value="1"/>
</dbReference>
<feature type="domain" description="HTH cro/C1-type" evidence="4">
    <location>
        <begin position="213"/>
        <end position="233"/>
    </location>
</feature>
<gene>
    <name evidence="5" type="ORF">AMS69_15155</name>
</gene>
<dbReference type="Proteomes" id="UP000037729">
    <property type="component" value="Unassembled WGS sequence"/>
</dbReference>
<keyword evidence="2" id="KW-0804">Transcription</keyword>
<keyword evidence="5" id="KW-0238">DNA-binding</keyword>
<evidence type="ECO:0000259" key="4">
    <source>
        <dbReference type="PROSITE" id="PS50943"/>
    </source>
</evidence>
<reference evidence="5 6" key="1">
    <citation type="submission" date="2015-08" db="EMBL/GenBank/DDBJ databases">
        <title>Genomes of Isolates from Cabo Rojo, PR.</title>
        <authorList>
            <person name="Sanchez-Nieves R.L."/>
            <person name="Montalvo-Rodriguez R."/>
        </authorList>
    </citation>
    <scope>NUCLEOTIDE SEQUENCE [LARGE SCALE GENOMIC DNA]</scope>
    <source>
        <strain evidence="5 6">SL3</strain>
    </source>
</reference>
<organism evidence="5 6">
    <name type="scientific">Haloarcula rubripromontorii</name>
    <dbReference type="NCBI Taxonomy" id="1705562"/>
    <lineage>
        <taxon>Archaea</taxon>
        <taxon>Methanobacteriati</taxon>
        <taxon>Methanobacteriota</taxon>
        <taxon>Stenosarchaea group</taxon>
        <taxon>Halobacteria</taxon>
        <taxon>Halobacteriales</taxon>
        <taxon>Haloarculaceae</taxon>
        <taxon>Haloarcula</taxon>
    </lineage>
</organism>
<evidence type="ECO:0000256" key="1">
    <source>
        <dbReference type="ARBA" id="ARBA00023015"/>
    </source>
</evidence>
<keyword evidence="6" id="KW-1185">Reference proteome</keyword>
<evidence type="ECO:0000256" key="2">
    <source>
        <dbReference type="ARBA" id="ARBA00023163"/>
    </source>
</evidence>
<evidence type="ECO:0000313" key="5">
    <source>
        <dbReference type="EMBL" id="KOX91889.1"/>
    </source>
</evidence>
<proteinExistence type="predicted"/>
<dbReference type="PROSITE" id="PS50943">
    <property type="entry name" value="HTH_CROC1"/>
    <property type="match status" value="1"/>
</dbReference>
<dbReference type="PATRIC" id="fig|1705562.3.peg.3930"/>
<dbReference type="PANTHER" id="PTHR34236:SF1">
    <property type="entry name" value="DIMETHYL SULFOXIDE REDUCTASE TRANSCRIPTIONAL ACTIVATOR"/>
    <property type="match status" value="1"/>
</dbReference>
<dbReference type="PANTHER" id="PTHR34236">
    <property type="entry name" value="DIMETHYL SULFOXIDE REDUCTASE TRANSCRIPTIONAL ACTIVATOR"/>
    <property type="match status" value="1"/>
</dbReference>